<gene>
    <name evidence="12" type="ORF">PanWU01x14_233510</name>
</gene>
<keyword evidence="13" id="KW-1185">Reference proteome</keyword>
<dbReference type="GO" id="GO:0009567">
    <property type="term" value="P:double fertilization forming a zygote and endosperm"/>
    <property type="evidence" value="ECO:0007669"/>
    <property type="project" value="InterPro"/>
</dbReference>
<comment type="subcellular location">
    <subcellularLocation>
        <location evidence="1">Cytoplasmic vesicle</location>
    </subcellularLocation>
    <subcellularLocation>
        <location evidence="2">Secreted</location>
    </subcellularLocation>
</comment>
<evidence type="ECO:0000256" key="4">
    <source>
        <dbReference type="ARBA" id="ARBA00022729"/>
    </source>
</evidence>
<feature type="compositionally biased region" description="Polar residues" evidence="9">
    <location>
        <begin position="136"/>
        <end position="147"/>
    </location>
</feature>
<evidence type="ECO:0000256" key="5">
    <source>
        <dbReference type="ARBA" id="ARBA00023279"/>
    </source>
</evidence>
<evidence type="ECO:0000259" key="11">
    <source>
        <dbReference type="Pfam" id="PF05617"/>
    </source>
</evidence>
<dbReference type="PANTHER" id="PTHR35293:SF1">
    <property type="entry name" value="EGG CELL-SECRETED PROTEIN 1.5"/>
    <property type="match status" value="1"/>
</dbReference>
<keyword evidence="5" id="KW-0278">Fertilization</keyword>
<comment type="similarity">
    <text evidence="8">Belongs to the plant egg cell-secreted peptide family.</text>
</comment>
<evidence type="ECO:0000256" key="7">
    <source>
        <dbReference type="ARBA" id="ARBA00034457"/>
    </source>
</evidence>
<dbReference type="GO" id="GO:0031410">
    <property type="term" value="C:cytoplasmic vesicle"/>
    <property type="evidence" value="ECO:0007669"/>
    <property type="project" value="UniProtKB-SubCell"/>
</dbReference>
<dbReference type="Proteomes" id="UP000237105">
    <property type="component" value="Unassembled WGS sequence"/>
</dbReference>
<keyword evidence="3" id="KW-0964">Secreted</keyword>
<name>A0A2P5BJI0_PARAD</name>
<dbReference type="AlphaFoldDB" id="A0A2P5BJI0"/>
<accession>A0A2P5BJI0</accession>
<comment type="function">
    <text evidence="7">Involved in the regulation of gamete interactions during the double fertilization and to prevent multiple-pollen tube attraction; mediates the redistribution of the gamete fusogen HAP2/GCS1 to the cell surface after secretion upon sperm arrival.</text>
</comment>
<keyword evidence="6" id="KW-0968">Cytoplasmic vesicle</keyword>
<dbReference type="OrthoDB" id="776947at2759"/>
<dbReference type="GO" id="GO:2000008">
    <property type="term" value="P:regulation of protein localization to cell surface"/>
    <property type="evidence" value="ECO:0007669"/>
    <property type="project" value="UniProtKB-ARBA"/>
</dbReference>
<evidence type="ECO:0000256" key="2">
    <source>
        <dbReference type="ARBA" id="ARBA00004613"/>
    </source>
</evidence>
<feature type="chain" id="PRO_5015127284" evidence="10">
    <location>
        <begin position="24"/>
        <end position="147"/>
    </location>
</feature>
<protein>
    <submittedName>
        <fullName evidence="12">Prolamin-like domain containing protein</fullName>
    </submittedName>
</protein>
<evidence type="ECO:0000256" key="8">
    <source>
        <dbReference type="ARBA" id="ARBA00034484"/>
    </source>
</evidence>
<evidence type="ECO:0000313" key="13">
    <source>
        <dbReference type="Proteomes" id="UP000237105"/>
    </source>
</evidence>
<dbReference type="InterPro" id="IPR008502">
    <property type="entry name" value="Prolamin-like"/>
</dbReference>
<feature type="region of interest" description="Disordered" evidence="9">
    <location>
        <begin position="112"/>
        <end position="147"/>
    </location>
</feature>
<dbReference type="STRING" id="3476.A0A2P5BJI0"/>
<evidence type="ECO:0000256" key="3">
    <source>
        <dbReference type="ARBA" id="ARBA00022525"/>
    </source>
</evidence>
<evidence type="ECO:0000256" key="1">
    <source>
        <dbReference type="ARBA" id="ARBA00004541"/>
    </source>
</evidence>
<comment type="caution">
    <text evidence="12">The sequence shown here is derived from an EMBL/GenBank/DDBJ whole genome shotgun (WGS) entry which is preliminary data.</text>
</comment>
<dbReference type="GO" id="GO:0005576">
    <property type="term" value="C:extracellular region"/>
    <property type="evidence" value="ECO:0007669"/>
    <property type="project" value="UniProtKB-SubCell"/>
</dbReference>
<dbReference type="Pfam" id="PF05617">
    <property type="entry name" value="Prolamin_like"/>
    <property type="match status" value="1"/>
</dbReference>
<evidence type="ECO:0000256" key="6">
    <source>
        <dbReference type="ARBA" id="ARBA00023329"/>
    </source>
</evidence>
<proteinExistence type="inferred from homology"/>
<evidence type="ECO:0000256" key="10">
    <source>
        <dbReference type="SAM" id="SignalP"/>
    </source>
</evidence>
<feature type="compositionally biased region" description="Pro residues" evidence="9">
    <location>
        <begin position="118"/>
        <end position="127"/>
    </location>
</feature>
<sequence length="147" mass="15875">MATTLKLFIFMTIVVLGTPKSMARSGVSVPAGQSNLMARLKLDDESSNCWDSLIQLQACTGEIILFFLNGETYLGPSCCQSIRIIGQHCWPAMFGTIGFTTEEADVLEGYCDKETAHSPPPPPPPSSPSVHDQVVFSGNLTPRNQLG</sequence>
<feature type="signal peptide" evidence="10">
    <location>
        <begin position="1"/>
        <end position="23"/>
    </location>
</feature>
<dbReference type="EMBL" id="JXTB01000269">
    <property type="protein sequence ID" value="PON48950.1"/>
    <property type="molecule type" value="Genomic_DNA"/>
</dbReference>
<organism evidence="12 13">
    <name type="scientific">Parasponia andersonii</name>
    <name type="common">Sponia andersonii</name>
    <dbReference type="NCBI Taxonomy" id="3476"/>
    <lineage>
        <taxon>Eukaryota</taxon>
        <taxon>Viridiplantae</taxon>
        <taxon>Streptophyta</taxon>
        <taxon>Embryophyta</taxon>
        <taxon>Tracheophyta</taxon>
        <taxon>Spermatophyta</taxon>
        <taxon>Magnoliopsida</taxon>
        <taxon>eudicotyledons</taxon>
        <taxon>Gunneridae</taxon>
        <taxon>Pentapetalae</taxon>
        <taxon>rosids</taxon>
        <taxon>fabids</taxon>
        <taxon>Rosales</taxon>
        <taxon>Cannabaceae</taxon>
        <taxon>Parasponia</taxon>
    </lineage>
</organism>
<dbReference type="GO" id="GO:0080155">
    <property type="term" value="P:regulation of double fertilization forming a zygote and endosperm"/>
    <property type="evidence" value="ECO:0007669"/>
    <property type="project" value="UniProtKB-ARBA"/>
</dbReference>
<evidence type="ECO:0000256" key="9">
    <source>
        <dbReference type="SAM" id="MobiDB-lite"/>
    </source>
</evidence>
<evidence type="ECO:0000313" key="12">
    <source>
        <dbReference type="EMBL" id="PON48950.1"/>
    </source>
</evidence>
<dbReference type="PANTHER" id="PTHR35293">
    <property type="entry name" value="EGG CELL-SECRETED PROTEIN 1.5"/>
    <property type="match status" value="1"/>
</dbReference>
<reference evidence="13" key="1">
    <citation type="submission" date="2016-06" db="EMBL/GenBank/DDBJ databases">
        <title>Parallel loss of symbiosis genes in relatives of nitrogen-fixing non-legume Parasponia.</title>
        <authorList>
            <person name="Van Velzen R."/>
            <person name="Holmer R."/>
            <person name="Bu F."/>
            <person name="Rutten L."/>
            <person name="Van Zeijl A."/>
            <person name="Liu W."/>
            <person name="Santuari L."/>
            <person name="Cao Q."/>
            <person name="Sharma T."/>
            <person name="Shen D."/>
            <person name="Roswanjaya Y."/>
            <person name="Wardhani T."/>
            <person name="Kalhor M.S."/>
            <person name="Jansen J."/>
            <person name="Van den Hoogen J."/>
            <person name="Gungor B."/>
            <person name="Hartog M."/>
            <person name="Hontelez J."/>
            <person name="Verver J."/>
            <person name="Yang W.-C."/>
            <person name="Schijlen E."/>
            <person name="Repin R."/>
            <person name="Schilthuizen M."/>
            <person name="Schranz E."/>
            <person name="Heidstra R."/>
            <person name="Miyata K."/>
            <person name="Fedorova E."/>
            <person name="Kohlen W."/>
            <person name="Bisseling T."/>
            <person name="Smit S."/>
            <person name="Geurts R."/>
        </authorList>
    </citation>
    <scope>NUCLEOTIDE SEQUENCE [LARGE SCALE GENOMIC DNA]</scope>
    <source>
        <strain evidence="13">cv. WU1-14</strain>
    </source>
</reference>
<feature type="domain" description="Prolamin-like" evidence="11">
    <location>
        <begin position="48"/>
        <end position="112"/>
    </location>
</feature>
<keyword evidence="4 10" id="KW-0732">Signal</keyword>
<dbReference type="InterPro" id="IPR044711">
    <property type="entry name" value="EC11-15"/>
</dbReference>